<sequence>MTDNSDQVEAAPLQAMRRALSGVELKKLAAGRGFSVDDTTGERMIRALQDIVDLLEERWATLEKLASNPPLSVTATARWTAQRTVSTAADEYGLLTQLRQARDELPQYIEAIRTAKRGYSETETAHRKAIDGLSPS</sequence>
<dbReference type="RefSeq" id="WP_005458648.1">
    <property type="nucleotide sequence ID" value="NZ_CM001440.1"/>
</dbReference>
<dbReference type="EMBL" id="CM001440">
    <property type="protein sequence ID" value="EHR62708.1"/>
    <property type="molecule type" value="Genomic_DNA"/>
</dbReference>
<accession>H5XGY1</accession>
<proteinExistence type="predicted"/>
<evidence type="ECO:0000313" key="1">
    <source>
        <dbReference type="EMBL" id="EHR62708.1"/>
    </source>
</evidence>
<reference evidence="1 2" key="1">
    <citation type="submission" date="2011-11" db="EMBL/GenBank/DDBJ databases">
        <title>The Noncontiguous Finished sequence of Saccharomonospora cyanea NA-134.</title>
        <authorList>
            <consortium name="US DOE Joint Genome Institute"/>
            <person name="Lucas S."/>
            <person name="Han J."/>
            <person name="Lapidus A."/>
            <person name="Cheng J.-F."/>
            <person name="Goodwin L."/>
            <person name="Pitluck S."/>
            <person name="Peters L."/>
            <person name="Ovchinnikova G."/>
            <person name="Lu M."/>
            <person name="Detter J.C."/>
            <person name="Han C."/>
            <person name="Tapia R."/>
            <person name="Land M."/>
            <person name="Hauser L."/>
            <person name="Kyrpides N."/>
            <person name="Ivanova N."/>
            <person name="Pagani I."/>
            <person name="Brambilla E.-M."/>
            <person name="Klenk H.-P."/>
            <person name="Woyke T."/>
        </authorList>
    </citation>
    <scope>NUCLEOTIDE SEQUENCE [LARGE SCALE GENOMIC DNA]</scope>
    <source>
        <strain evidence="1 2">NA-134</strain>
    </source>
</reference>
<dbReference type="HOGENOM" id="CLU_1873935_0_0_11"/>
<keyword evidence="2" id="KW-1185">Reference proteome</keyword>
<evidence type="ECO:0008006" key="3">
    <source>
        <dbReference type="Google" id="ProtNLM"/>
    </source>
</evidence>
<dbReference type="STRING" id="882082.SaccyDRAFT_3884"/>
<dbReference type="Proteomes" id="UP000002791">
    <property type="component" value="Chromosome"/>
</dbReference>
<organism evidence="1 2">
    <name type="scientific">Saccharomonospora cyanea NA-134</name>
    <dbReference type="NCBI Taxonomy" id="882082"/>
    <lineage>
        <taxon>Bacteria</taxon>
        <taxon>Bacillati</taxon>
        <taxon>Actinomycetota</taxon>
        <taxon>Actinomycetes</taxon>
        <taxon>Pseudonocardiales</taxon>
        <taxon>Pseudonocardiaceae</taxon>
        <taxon>Saccharomonospora</taxon>
    </lineage>
</organism>
<gene>
    <name evidence="1" type="ORF">SaccyDRAFT_3884</name>
</gene>
<dbReference type="eggNOG" id="ENOG5034A7P">
    <property type="taxonomic scope" value="Bacteria"/>
</dbReference>
<dbReference type="AlphaFoldDB" id="H5XGY1"/>
<evidence type="ECO:0000313" key="2">
    <source>
        <dbReference type="Proteomes" id="UP000002791"/>
    </source>
</evidence>
<name>H5XGY1_9PSEU</name>
<protein>
    <recommendedName>
        <fullName evidence="3">PE domain-containing protein</fullName>
    </recommendedName>
</protein>